<name>A0ABX8ZJK6_9SPHN</name>
<sequence>MNTAQETGAEAAPPPESAQQPRLSPELAGWVREEYGEYGTPSYRFGEVDLDGDGNAETLIYIGGPGLCGTGGCTLAVFQQTAQGPDLIGRISVARLPVGVFSSSTNGWRDLAVTVGGGGLESGAARVPFGDNSYVGNPTVAPAEITTDAFTTVIEMGEMQPLD</sequence>
<proteinExistence type="predicted"/>
<organism evidence="2 3">
    <name type="scientific">Qipengyuania psychrotolerans</name>
    <dbReference type="NCBI Taxonomy" id="2867238"/>
    <lineage>
        <taxon>Bacteria</taxon>
        <taxon>Pseudomonadati</taxon>
        <taxon>Pseudomonadota</taxon>
        <taxon>Alphaproteobacteria</taxon>
        <taxon>Sphingomonadales</taxon>
        <taxon>Erythrobacteraceae</taxon>
        <taxon>Qipengyuania</taxon>
    </lineage>
</organism>
<accession>A0ABX8ZJK6</accession>
<feature type="compositionally biased region" description="Low complexity" evidence="1">
    <location>
        <begin position="1"/>
        <end position="21"/>
    </location>
</feature>
<evidence type="ECO:0000313" key="2">
    <source>
        <dbReference type="EMBL" id="QZD87869.1"/>
    </source>
</evidence>
<feature type="region of interest" description="Disordered" evidence="1">
    <location>
        <begin position="1"/>
        <end position="24"/>
    </location>
</feature>
<reference evidence="2 3" key="1">
    <citation type="submission" date="2021-08" db="EMBL/GenBank/DDBJ databases">
        <title>Comparative Genomics Analysis of the Genus Qipengyuania Reveals Extensive Genetic Diversity and Metabolic Versatility, Including the Description of Fifteen Novel Species.</title>
        <authorList>
            <person name="Liu Y."/>
        </authorList>
    </citation>
    <scope>NUCLEOTIDE SEQUENCE [LARGE SCALE GENOMIC DNA]</scope>
    <source>
        <strain evidence="2 3">1XM2-8</strain>
    </source>
</reference>
<gene>
    <name evidence="2" type="ORF">K3166_04025</name>
</gene>
<dbReference type="Proteomes" id="UP000824280">
    <property type="component" value="Chromosome"/>
</dbReference>
<evidence type="ECO:0000256" key="1">
    <source>
        <dbReference type="SAM" id="MobiDB-lite"/>
    </source>
</evidence>
<dbReference type="RefSeq" id="WP_221423403.1">
    <property type="nucleotide sequence ID" value="NZ_CP081297.1"/>
</dbReference>
<evidence type="ECO:0008006" key="4">
    <source>
        <dbReference type="Google" id="ProtNLM"/>
    </source>
</evidence>
<evidence type="ECO:0000313" key="3">
    <source>
        <dbReference type="Proteomes" id="UP000824280"/>
    </source>
</evidence>
<keyword evidence="3" id="KW-1185">Reference proteome</keyword>
<dbReference type="EMBL" id="CP081297">
    <property type="protein sequence ID" value="QZD87869.1"/>
    <property type="molecule type" value="Genomic_DNA"/>
</dbReference>
<protein>
    <recommendedName>
        <fullName evidence="4">Lipoprotein</fullName>
    </recommendedName>
</protein>